<evidence type="ECO:0000313" key="2">
    <source>
        <dbReference type="Proteomes" id="UP000010792"/>
    </source>
</evidence>
<gene>
    <name evidence="1" type="ORF">NT26_1117</name>
</gene>
<proteinExistence type="predicted"/>
<sequence length="132" mass="14666">MPPVPMRKKAGDCASATLAPMATRPAMARKLFFSLIGVPFLLFPPPWIRSRPDVNCQGLTAVLVQLYRCEEGKHEPVRKRNERESKVPGDYPIVKARVFELADLGLNDCGVARGENGPCREKLVSHRKGGRQ</sequence>
<dbReference type="Proteomes" id="UP000010792">
    <property type="component" value="Chromosome"/>
</dbReference>
<dbReference type="KEGG" id="rht:NT26_1117"/>
<dbReference type="AlphaFoldDB" id="L0NDF2"/>
<evidence type="ECO:0000313" key="1">
    <source>
        <dbReference type="EMBL" id="CCF18841.1"/>
    </source>
</evidence>
<dbReference type="STRING" id="1125847.NT26_1117"/>
<keyword evidence="2" id="KW-1185">Reference proteome</keyword>
<accession>L0NDF2</accession>
<reference evidence="1 2" key="1">
    <citation type="journal article" date="2013" name="Genome Biol. Evol.">
        <title>Life in an arsenic-containing gold mine: genome and physiology of the autotrophic arsenite-oxidizing bacterium rhizobium sp. NT-26.</title>
        <authorList>
            <person name="Andres J."/>
            <person name="Arsene-Ploetze F."/>
            <person name="Barbe V."/>
            <person name="Brochier-Armanet C."/>
            <person name="Cleiss-Arnold J."/>
            <person name="Coppee J.Y."/>
            <person name="Dillies M.A."/>
            <person name="Geist"/>
            <person name="L"/>
            <person name="Joublin A."/>
            <person name="Koechler S."/>
            <person name="Lassalle F."/>
            <person name="Marchal M."/>
            <person name="Medigue C."/>
            <person name="Muller D."/>
            <person name="Nesme X."/>
            <person name="Plewniak F."/>
            <person name="Proux C."/>
            <person name="Ramirez-Bahena M.H."/>
            <person name="Schenowitz C."/>
            <person name="Sismeiro O."/>
            <person name="Vallenet D."/>
            <person name="Santini J.M."/>
            <person name="Bertin P.N."/>
        </authorList>
    </citation>
    <scope>NUCLEOTIDE SEQUENCE [LARGE SCALE GENOMIC DNA]</scope>
    <source>
        <strain evidence="1 2">NT-26</strain>
    </source>
</reference>
<organism evidence="1 2">
    <name type="scientific">Pseudorhizobium banfieldiae</name>
    <dbReference type="NCBI Taxonomy" id="1125847"/>
    <lineage>
        <taxon>Bacteria</taxon>
        <taxon>Pseudomonadati</taxon>
        <taxon>Pseudomonadota</taxon>
        <taxon>Alphaproteobacteria</taxon>
        <taxon>Hyphomicrobiales</taxon>
        <taxon>Rhizobiaceae</taxon>
        <taxon>Rhizobium/Agrobacterium group</taxon>
        <taxon>Pseudorhizobium</taxon>
    </lineage>
</organism>
<protein>
    <submittedName>
        <fullName evidence="1">Uncharacterized protein</fullName>
    </submittedName>
</protein>
<dbReference type="EMBL" id="FO082820">
    <property type="protein sequence ID" value="CCF18841.1"/>
    <property type="molecule type" value="Genomic_DNA"/>
</dbReference>
<name>L0NDF2_9HYPH</name>